<evidence type="ECO:0000256" key="3">
    <source>
        <dbReference type="ARBA" id="ARBA00016337"/>
    </source>
</evidence>
<evidence type="ECO:0000256" key="9">
    <source>
        <dbReference type="ARBA" id="ARBA00031306"/>
    </source>
</evidence>
<dbReference type="GO" id="GO:0016740">
    <property type="term" value="F:transferase activity"/>
    <property type="evidence" value="ECO:0007669"/>
    <property type="project" value="UniProtKB-KW"/>
</dbReference>
<name>W7YCT5_9BACT</name>
<dbReference type="GO" id="GO:0046872">
    <property type="term" value="F:metal ion binding"/>
    <property type="evidence" value="ECO:0007669"/>
    <property type="project" value="UniProtKB-KW"/>
</dbReference>
<dbReference type="Gene3D" id="3.10.520.10">
    <property type="entry name" value="ApbE-like domains"/>
    <property type="match status" value="1"/>
</dbReference>
<evidence type="ECO:0000256" key="6">
    <source>
        <dbReference type="ARBA" id="ARBA00022723"/>
    </source>
</evidence>
<protein>
    <recommendedName>
        <fullName evidence="3">FAD:protein FMN transferase</fullName>
        <ecNumber evidence="2">2.7.1.180</ecNumber>
    </recommendedName>
    <alternativeName>
        <fullName evidence="9">Flavin transferase</fullName>
    </alternativeName>
</protein>
<gene>
    <name evidence="11" type="ORF">JCM21142_3895</name>
</gene>
<evidence type="ECO:0000313" key="11">
    <source>
        <dbReference type="EMBL" id="GAF02266.1"/>
    </source>
</evidence>
<dbReference type="InterPro" id="IPR003374">
    <property type="entry name" value="ApbE-like_sf"/>
</dbReference>
<keyword evidence="4" id="KW-0285">Flavoprotein</keyword>
<dbReference type="Proteomes" id="UP000019402">
    <property type="component" value="Unassembled WGS sequence"/>
</dbReference>
<dbReference type="STRING" id="869213.GCA_000517085_00722"/>
<evidence type="ECO:0000256" key="2">
    <source>
        <dbReference type="ARBA" id="ARBA00011955"/>
    </source>
</evidence>
<dbReference type="eggNOG" id="COG1477">
    <property type="taxonomic scope" value="Bacteria"/>
</dbReference>
<evidence type="ECO:0000256" key="8">
    <source>
        <dbReference type="ARBA" id="ARBA00022842"/>
    </source>
</evidence>
<comment type="catalytic activity">
    <reaction evidence="10">
        <text>L-threonyl-[protein] + FAD = FMN-L-threonyl-[protein] + AMP + H(+)</text>
        <dbReference type="Rhea" id="RHEA:36847"/>
        <dbReference type="Rhea" id="RHEA-COMP:11060"/>
        <dbReference type="Rhea" id="RHEA-COMP:11061"/>
        <dbReference type="ChEBI" id="CHEBI:15378"/>
        <dbReference type="ChEBI" id="CHEBI:30013"/>
        <dbReference type="ChEBI" id="CHEBI:57692"/>
        <dbReference type="ChEBI" id="CHEBI:74257"/>
        <dbReference type="ChEBI" id="CHEBI:456215"/>
        <dbReference type="EC" id="2.7.1.180"/>
    </reaction>
</comment>
<accession>W7YCT5</accession>
<dbReference type="InterPro" id="IPR024932">
    <property type="entry name" value="ApbE"/>
</dbReference>
<reference evidence="11 12" key="1">
    <citation type="journal article" date="2014" name="Genome Announc.">
        <title>Draft Genome Sequence of Cytophaga fermentans JCM 21142T, a Facultative Anaerobe Isolated from Marine Mud.</title>
        <authorList>
            <person name="Starns D."/>
            <person name="Oshima K."/>
            <person name="Suda W."/>
            <person name="Iino T."/>
            <person name="Yuki M."/>
            <person name="Inoue J."/>
            <person name="Kitamura K."/>
            <person name="Iida T."/>
            <person name="Darby A."/>
            <person name="Hattori M."/>
            <person name="Ohkuma M."/>
        </authorList>
    </citation>
    <scope>NUCLEOTIDE SEQUENCE [LARGE SCALE GENOMIC DNA]</scope>
    <source>
        <strain evidence="11 12">JCM 21142</strain>
    </source>
</reference>
<keyword evidence="5" id="KW-0808">Transferase</keyword>
<dbReference type="AlphaFoldDB" id="W7YCT5"/>
<keyword evidence="7" id="KW-0274">FAD</keyword>
<comment type="caution">
    <text evidence="11">The sequence shown here is derived from an EMBL/GenBank/DDBJ whole genome shotgun (WGS) entry which is preliminary data.</text>
</comment>
<dbReference type="PANTHER" id="PTHR30040">
    <property type="entry name" value="THIAMINE BIOSYNTHESIS LIPOPROTEIN APBE"/>
    <property type="match status" value="1"/>
</dbReference>
<evidence type="ECO:0000256" key="5">
    <source>
        <dbReference type="ARBA" id="ARBA00022679"/>
    </source>
</evidence>
<dbReference type="PANTHER" id="PTHR30040:SF2">
    <property type="entry name" value="FAD:PROTEIN FMN TRANSFERASE"/>
    <property type="match status" value="1"/>
</dbReference>
<comment type="cofactor">
    <cofactor evidence="1">
        <name>Mg(2+)</name>
        <dbReference type="ChEBI" id="CHEBI:18420"/>
    </cofactor>
</comment>
<evidence type="ECO:0000256" key="4">
    <source>
        <dbReference type="ARBA" id="ARBA00022630"/>
    </source>
</evidence>
<dbReference type="EMBL" id="BAMD01000007">
    <property type="protein sequence ID" value="GAF02266.1"/>
    <property type="molecule type" value="Genomic_DNA"/>
</dbReference>
<sequence length="178" mass="20020">MQSPYLFHNTMAAMNSRLDVVLWSRNANVHFSSVFAKMVRKVEEIELIYSKFDERAELYHLNKNAGKTSVEVSASLWSMLKKSVEYHLKTKGYFNIGYTSAQSLDSQLIFDDDGQRVAFTSERVELDFGGVGKGIALKELAAIIAQEEKMNAFICFGGSSVLTRGHHLRRLLASGFGR</sequence>
<dbReference type="SUPFAM" id="SSF143631">
    <property type="entry name" value="ApbE-like"/>
    <property type="match status" value="1"/>
</dbReference>
<keyword evidence="8" id="KW-0460">Magnesium</keyword>
<evidence type="ECO:0000313" key="12">
    <source>
        <dbReference type="Proteomes" id="UP000019402"/>
    </source>
</evidence>
<keyword evidence="6" id="KW-0479">Metal-binding</keyword>
<dbReference type="EC" id="2.7.1.180" evidence="2"/>
<dbReference type="Pfam" id="PF02424">
    <property type="entry name" value="ApbE"/>
    <property type="match status" value="2"/>
</dbReference>
<keyword evidence="12" id="KW-1185">Reference proteome</keyword>
<evidence type="ECO:0000256" key="10">
    <source>
        <dbReference type="ARBA" id="ARBA00048540"/>
    </source>
</evidence>
<evidence type="ECO:0000256" key="7">
    <source>
        <dbReference type="ARBA" id="ARBA00022827"/>
    </source>
</evidence>
<evidence type="ECO:0000256" key="1">
    <source>
        <dbReference type="ARBA" id="ARBA00001946"/>
    </source>
</evidence>
<proteinExistence type="predicted"/>
<organism evidence="11 12">
    <name type="scientific">Saccharicrinis fermentans DSM 9555 = JCM 21142</name>
    <dbReference type="NCBI Taxonomy" id="869213"/>
    <lineage>
        <taxon>Bacteria</taxon>
        <taxon>Pseudomonadati</taxon>
        <taxon>Bacteroidota</taxon>
        <taxon>Bacteroidia</taxon>
        <taxon>Marinilabiliales</taxon>
        <taxon>Marinilabiliaceae</taxon>
        <taxon>Saccharicrinis</taxon>
    </lineage>
</organism>